<dbReference type="Gene3D" id="1.20.1220.20">
    <property type="entry name" value="Uncharcterised protein PF01724"/>
    <property type="match status" value="1"/>
</dbReference>
<dbReference type="EMBL" id="CP073041">
    <property type="protein sequence ID" value="UXE60558.1"/>
    <property type="molecule type" value="Genomic_DNA"/>
</dbReference>
<protein>
    <submittedName>
        <fullName evidence="1">DUF29 domain-containing protein</fullName>
    </submittedName>
</protein>
<sequence length="149" mass="17889">MMDSKHISIPLYDQDFALWIETTVNQLKSKNFTELDLENLINEVESLGRQDKRELESRLITLFEHAIKRRYVPMTDCYRGWENTLKRTQKELKKNLRDSPSLKNYFLAILNDCYQDAVDNLQDDYDINFPEHLPFPETIEVLLNEKFWQ</sequence>
<reference evidence="1" key="1">
    <citation type="submission" date="2021-04" db="EMBL/GenBank/DDBJ databases">
        <title>Genome sequence of Woronichinia naegeliana from Washington state freshwater lake bloom.</title>
        <authorList>
            <person name="Dreher T.W."/>
        </authorList>
    </citation>
    <scope>NUCLEOTIDE SEQUENCE</scope>
    <source>
        <strain evidence="1">WA131</strain>
    </source>
</reference>
<proteinExistence type="predicted"/>
<organism evidence="1">
    <name type="scientific">Woronichinia naegeliana WA131</name>
    <dbReference type="NCBI Taxonomy" id="2824559"/>
    <lineage>
        <taxon>Bacteria</taxon>
        <taxon>Bacillati</taxon>
        <taxon>Cyanobacteriota</taxon>
        <taxon>Cyanophyceae</taxon>
        <taxon>Synechococcales</taxon>
        <taxon>Coelosphaeriaceae</taxon>
        <taxon>Woronichinia</taxon>
    </lineage>
</organism>
<dbReference type="InterPro" id="IPR002636">
    <property type="entry name" value="DUF29"/>
</dbReference>
<dbReference type="AlphaFoldDB" id="A0A977KV71"/>
<evidence type="ECO:0000313" key="1">
    <source>
        <dbReference type="EMBL" id="UXE60558.1"/>
    </source>
</evidence>
<dbReference type="PANTHER" id="PTHR34235">
    <property type="entry name" value="SLR1203 PROTEIN-RELATED"/>
    <property type="match status" value="1"/>
</dbReference>
<dbReference type="Pfam" id="PF01724">
    <property type="entry name" value="DUF29"/>
    <property type="match status" value="1"/>
</dbReference>
<dbReference type="Proteomes" id="UP001065613">
    <property type="component" value="Chromosome"/>
</dbReference>
<accession>A0A977KV71</accession>
<name>A0A977KV71_9CYAN</name>
<dbReference type="PANTHER" id="PTHR34235:SF3">
    <property type="entry name" value="SLR1203 PROTEIN"/>
    <property type="match status" value="1"/>
</dbReference>
<gene>
    <name evidence="1" type="ORF">KA717_34420</name>
</gene>
<dbReference type="KEGG" id="wna:KA717_34420"/>